<dbReference type="Proteomes" id="UP000683360">
    <property type="component" value="Unassembled WGS sequence"/>
</dbReference>
<dbReference type="Pfam" id="PF12773">
    <property type="entry name" value="DZR"/>
    <property type="match status" value="1"/>
</dbReference>
<name>A0A8S3SUX9_MYTED</name>
<evidence type="ECO:0000313" key="4">
    <source>
        <dbReference type="Proteomes" id="UP000683360"/>
    </source>
</evidence>
<sequence length="318" mass="33662">MKCTNLSCGAEIPAGARFCTGCGTEVQTPVPVKTTLCPSCDKIVAEGSKFCQSCGWKIDPALFIDRVCCDEDALPGDALLKLDLQITQQKVDSLDKTTSCIKEEHGSSGSSSPEIWEPPTIPLVSIDNKTESVTEIVQQAGSQMSLAKIELDVPRNTTDEQDVKAIETGDNLGLTDQLSNEPQESCKDDPVDQQSPGLTDHQTSEPQNSGQGLKDQLISKQQDSELIGPGQIDPQTGEPVCNGSFSPIDNESPGLRDQESSGSDSNEHAGPEDKTSSNLADKKTVEPDVSKLSGAVDQGCGGMTDQKSSESQGIGLYG</sequence>
<proteinExistence type="predicted"/>
<dbReference type="EMBL" id="CAJPWZ010001819">
    <property type="protein sequence ID" value="CAG2224802.1"/>
    <property type="molecule type" value="Genomic_DNA"/>
</dbReference>
<feature type="region of interest" description="Disordered" evidence="1">
    <location>
        <begin position="168"/>
        <end position="318"/>
    </location>
</feature>
<feature type="region of interest" description="Disordered" evidence="1">
    <location>
        <begin position="101"/>
        <end position="120"/>
    </location>
</feature>
<evidence type="ECO:0000259" key="2">
    <source>
        <dbReference type="Pfam" id="PF12773"/>
    </source>
</evidence>
<comment type="caution">
    <text evidence="3">The sequence shown here is derived from an EMBL/GenBank/DDBJ whole genome shotgun (WGS) entry which is preliminary data.</text>
</comment>
<reference evidence="3" key="1">
    <citation type="submission" date="2021-03" db="EMBL/GenBank/DDBJ databases">
        <authorList>
            <person name="Bekaert M."/>
        </authorList>
    </citation>
    <scope>NUCLEOTIDE SEQUENCE</scope>
</reference>
<dbReference type="AlphaFoldDB" id="A0A8S3SUX9"/>
<gene>
    <name evidence="3" type="ORF">MEDL_37956</name>
</gene>
<feature type="compositionally biased region" description="Basic and acidic residues" evidence="1">
    <location>
        <begin position="254"/>
        <end position="289"/>
    </location>
</feature>
<keyword evidence="4" id="KW-1185">Reference proteome</keyword>
<dbReference type="InterPro" id="IPR025874">
    <property type="entry name" value="DZR"/>
</dbReference>
<feature type="domain" description="DZANK-type" evidence="2">
    <location>
        <begin position="7"/>
        <end position="55"/>
    </location>
</feature>
<evidence type="ECO:0000256" key="1">
    <source>
        <dbReference type="SAM" id="MobiDB-lite"/>
    </source>
</evidence>
<feature type="compositionally biased region" description="Polar residues" evidence="1">
    <location>
        <begin position="174"/>
        <end position="183"/>
    </location>
</feature>
<accession>A0A8S3SUX9</accession>
<evidence type="ECO:0000313" key="3">
    <source>
        <dbReference type="EMBL" id="CAG2224802.1"/>
    </source>
</evidence>
<protein>
    <recommendedName>
        <fullName evidence="2">DZANK-type domain-containing protein</fullName>
    </recommendedName>
</protein>
<dbReference type="OrthoDB" id="6150478at2759"/>
<organism evidence="3 4">
    <name type="scientific">Mytilus edulis</name>
    <name type="common">Blue mussel</name>
    <dbReference type="NCBI Taxonomy" id="6550"/>
    <lineage>
        <taxon>Eukaryota</taxon>
        <taxon>Metazoa</taxon>
        <taxon>Spiralia</taxon>
        <taxon>Lophotrochozoa</taxon>
        <taxon>Mollusca</taxon>
        <taxon>Bivalvia</taxon>
        <taxon>Autobranchia</taxon>
        <taxon>Pteriomorphia</taxon>
        <taxon>Mytilida</taxon>
        <taxon>Mytiloidea</taxon>
        <taxon>Mytilidae</taxon>
        <taxon>Mytilinae</taxon>
        <taxon>Mytilus</taxon>
    </lineage>
</organism>
<feature type="compositionally biased region" description="Polar residues" evidence="1">
    <location>
        <begin position="192"/>
        <end position="211"/>
    </location>
</feature>